<dbReference type="PANTHER" id="PTHR11640">
    <property type="entry name" value="NEPHRIN"/>
    <property type="match status" value="1"/>
</dbReference>
<dbReference type="InterPro" id="IPR003598">
    <property type="entry name" value="Ig_sub2"/>
</dbReference>
<keyword evidence="10" id="KW-1185">Reference proteome</keyword>
<dbReference type="GO" id="GO:0005886">
    <property type="term" value="C:plasma membrane"/>
    <property type="evidence" value="ECO:0007669"/>
    <property type="project" value="TreeGrafter"/>
</dbReference>
<keyword evidence="7" id="KW-1133">Transmembrane helix</keyword>
<dbReference type="InterPro" id="IPR003599">
    <property type="entry name" value="Ig_sub"/>
</dbReference>
<dbReference type="InterPro" id="IPR051275">
    <property type="entry name" value="Cell_adhesion_signaling"/>
</dbReference>
<accession>A0A8S3UTN3</accession>
<dbReference type="AlphaFoldDB" id="A0A8S3UTN3"/>
<dbReference type="OrthoDB" id="5969272at2759"/>
<comment type="subcellular location">
    <subcellularLocation>
        <location evidence="1">Membrane</location>
        <topology evidence="1">Single-pass type I membrane protein</topology>
    </subcellularLocation>
</comment>
<dbReference type="PROSITE" id="PS50835">
    <property type="entry name" value="IG_LIKE"/>
    <property type="match status" value="2"/>
</dbReference>
<comment type="caution">
    <text evidence="9">The sequence shown here is derived from an EMBL/GenBank/DDBJ whole genome shotgun (WGS) entry which is preliminary data.</text>
</comment>
<evidence type="ECO:0000259" key="8">
    <source>
        <dbReference type="PROSITE" id="PS50835"/>
    </source>
</evidence>
<dbReference type="Gene3D" id="2.60.40.10">
    <property type="entry name" value="Immunoglobulins"/>
    <property type="match status" value="2"/>
</dbReference>
<dbReference type="PROSITE" id="PS00290">
    <property type="entry name" value="IG_MHC"/>
    <property type="match status" value="1"/>
</dbReference>
<feature type="domain" description="Ig-like" evidence="8">
    <location>
        <begin position="89"/>
        <end position="195"/>
    </location>
</feature>
<feature type="compositionally biased region" description="Polar residues" evidence="6">
    <location>
        <begin position="286"/>
        <end position="297"/>
    </location>
</feature>
<dbReference type="InterPro" id="IPR007110">
    <property type="entry name" value="Ig-like_dom"/>
</dbReference>
<dbReference type="GO" id="GO:0050839">
    <property type="term" value="F:cell adhesion molecule binding"/>
    <property type="evidence" value="ECO:0007669"/>
    <property type="project" value="TreeGrafter"/>
</dbReference>
<keyword evidence="2 7" id="KW-0472">Membrane</keyword>
<organism evidence="9 10">
    <name type="scientific">Mytilus edulis</name>
    <name type="common">Blue mussel</name>
    <dbReference type="NCBI Taxonomy" id="6550"/>
    <lineage>
        <taxon>Eukaryota</taxon>
        <taxon>Metazoa</taxon>
        <taxon>Spiralia</taxon>
        <taxon>Lophotrochozoa</taxon>
        <taxon>Mollusca</taxon>
        <taxon>Bivalvia</taxon>
        <taxon>Autobranchia</taxon>
        <taxon>Pteriomorphia</taxon>
        <taxon>Mytilida</taxon>
        <taxon>Mytiloidea</taxon>
        <taxon>Mytilidae</taxon>
        <taxon>Mytilinae</taxon>
        <taxon>Mytilus</taxon>
    </lineage>
</organism>
<dbReference type="InterPro" id="IPR013783">
    <property type="entry name" value="Ig-like_fold"/>
</dbReference>
<protein>
    <recommendedName>
        <fullName evidence="8">Ig-like domain-containing protein</fullName>
    </recommendedName>
</protein>
<dbReference type="InterPro" id="IPR036179">
    <property type="entry name" value="Ig-like_dom_sf"/>
</dbReference>
<dbReference type="SMART" id="SM00408">
    <property type="entry name" value="IGc2"/>
    <property type="match status" value="1"/>
</dbReference>
<sequence length="367" mass="41705">MTERNTIIGKENENLTLACYTLGGIPRGKTNWYHGKKKLTMNKDDNETAYYSLMLNRNHNEQIYTCIAEHDMLKTPLEQSIKLNILYHPRVRCLWPKEPVSVGHRVNFTCSYYSNPLDAEIQWTKNGKTIDYTHSIVTKIAVENYRKSTEIDVMSTDVHGVTDIIIANVTKADTGAYMCNVTNTEGSASETGNLVVQDKDSKTDSHSIPPYSETSVKGFSMKEQILYGVIGVLVFIIMSLVCHAYIRIRCKQTNYTVPHTDVVRQTSFEIEMRDITSTEHDENDTLRNQQSLTNQEDTLADGRHSGLSTTHSRSSSSPSNRSQNVNEADYLHPYHSLVHNSMDVHEYAIVDRHENAEYEEIADVSKN</sequence>
<gene>
    <name evidence="9" type="ORF">MEDL_61139</name>
</gene>
<reference evidence="9" key="1">
    <citation type="submission" date="2021-03" db="EMBL/GenBank/DDBJ databases">
        <authorList>
            <person name="Bekaert M."/>
        </authorList>
    </citation>
    <scope>NUCLEOTIDE SEQUENCE</scope>
</reference>
<dbReference type="SUPFAM" id="SSF48726">
    <property type="entry name" value="Immunoglobulin"/>
    <property type="match status" value="2"/>
</dbReference>
<keyword evidence="7" id="KW-0812">Transmembrane</keyword>
<name>A0A8S3UTN3_MYTED</name>
<evidence type="ECO:0000256" key="6">
    <source>
        <dbReference type="SAM" id="MobiDB-lite"/>
    </source>
</evidence>
<proteinExistence type="predicted"/>
<evidence type="ECO:0000256" key="4">
    <source>
        <dbReference type="ARBA" id="ARBA00023180"/>
    </source>
</evidence>
<dbReference type="Proteomes" id="UP000683360">
    <property type="component" value="Unassembled WGS sequence"/>
</dbReference>
<evidence type="ECO:0000256" key="3">
    <source>
        <dbReference type="ARBA" id="ARBA00023157"/>
    </source>
</evidence>
<dbReference type="InterPro" id="IPR003006">
    <property type="entry name" value="Ig/MHC_CS"/>
</dbReference>
<dbReference type="EMBL" id="CAJPWZ010002969">
    <property type="protein sequence ID" value="CAG2249339.1"/>
    <property type="molecule type" value="Genomic_DNA"/>
</dbReference>
<evidence type="ECO:0000256" key="2">
    <source>
        <dbReference type="ARBA" id="ARBA00023136"/>
    </source>
</evidence>
<evidence type="ECO:0000256" key="1">
    <source>
        <dbReference type="ARBA" id="ARBA00004479"/>
    </source>
</evidence>
<dbReference type="Pfam" id="PF13927">
    <property type="entry name" value="Ig_3"/>
    <property type="match status" value="1"/>
</dbReference>
<evidence type="ECO:0000256" key="5">
    <source>
        <dbReference type="ARBA" id="ARBA00023319"/>
    </source>
</evidence>
<dbReference type="GO" id="GO:0005911">
    <property type="term" value="C:cell-cell junction"/>
    <property type="evidence" value="ECO:0007669"/>
    <property type="project" value="TreeGrafter"/>
</dbReference>
<dbReference type="GO" id="GO:0098609">
    <property type="term" value="P:cell-cell adhesion"/>
    <property type="evidence" value="ECO:0007669"/>
    <property type="project" value="TreeGrafter"/>
</dbReference>
<feature type="transmembrane region" description="Helical" evidence="7">
    <location>
        <begin position="225"/>
        <end position="246"/>
    </location>
</feature>
<keyword evidence="5" id="KW-0393">Immunoglobulin domain</keyword>
<keyword evidence="3" id="KW-1015">Disulfide bond</keyword>
<evidence type="ECO:0000313" key="10">
    <source>
        <dbReference type="Proteomes" id="UP000683360"/>
    </source>
</evidence>
<evidence type="ECO:0000256" key="7">
    <source>
        <dbReference type="SAM" id="Phobius"/>
    </source>
</evidence>
<evidence type="ECO:0000313" key="9">
    <source>
        <dbReference type="EMBL" id="CAG2249339.1"/>
    </source>
</evidence>
<feature type="compositionally biased region" description="Low complexity" evidence="6">
    <location>
        <begin position="305"/>
        <end position="322"/>
    </location>
</feature>
<dbReference type="PANTHER" id="PTHR11640:SF31">
    <property type="entry name" value="IRREGULAR CHIASM C-ROUGHEST PROTEIN-RELATED"/>
    <property type="match status" value="1"/>
</dbReference>
<dbReference type="SMART" id="SM00409">
    <property type="entry name" value="IG"/>
    <property type="match status" value="2"/>
</dbReference>
<keyword evidence="4" id="KW-0325">Glycoprotein</keyword>
<feature type="domain" description="Ig-like" evidence="8">
    <location>
        <begin position="1"/>
        <end position="82"/>
    </location>
</feature>
<feature type="region of interest" description="Disordered" evidence="6">
    <location>
        <begin position="277"/>
        <end position="325"/>
    </location>
</feature>